<accession>A0ABR1TV93</accession>
<dbReference type="RefSeq" id="XP_066712815.1">
    <property type="nucleotide sequence ID" value="XM_066863705.1"/>
</dbReference>
<dbReference type="GeneID" id="92096768"/>
<evidence type="ECO:0000313" key="2">
    <source>
        <dbReference type="Proteomes" id="UP001480595"/>
    </source>
</evidence>
<proteinExistence type="predicted"/>
<sequence length="573" mass="65650">MRDEPWADIQHRLETTLGLQLPPNPKTAWVAAQAAMGLKGIRFAPGSFHGEHLPAGAVTLGRLDCGMSEAIRYAKETFLPIDYIYSPQRGDPDIADVFRNLIYRCSLKGISHTSPSYLADWRERQPIFWPVGVIRDLSQDNLGRVIVANRALLGRESRGPISALPFLQFISEILWRCCYIIESSRAMAPDGGLGLNLLNLPLEDLINFARKGRCYWPWLGPNIALDAFIFEHGILREKEPFNVGTSFLVRMYGMGIRDLSFLQRNPNLDEWREQLDALHRCHLLRSWLGKENSADLKEQLEFCYFSMAASMRHANSNNRQTRHPPGMETHEKRIKARQREFKILTIMVDRVWQEIELYGGHRRIPILLRRKPNAAGQMREGDWHLLELAHQRILLGGQTQYHDAHPHHASLLRQWLPDLANLHSNNFVQLDAALYSSCPPLSAASPMIDHYGFTYPTPITSKRFETFIDEARGRGYYAPEILEEFIEIRDYSVLKKPPPILPDTFAPEPKGYFNQVLQKPSPIPRGICAPEARGYFDQALQEPPPGFQNIFAPEPKGDFDQLVDMKKIRWGFE</sequence>
<organism evidence="1 2">
    <name type="scientific">Apiospora phragmitis</name>
    <dbReference type="NCBI Taxonomy" id="2905665"/>
    <lineage>
        <taxon>Eukaryota</taxon>
        <taxon>Fungi</taxon>
        <taxon>Dikarya</taxon>
        <taxon>Ascomycota</taxon>
        <taxon>Pezizomycotina</taxon>
        <taxon>Sordariomycetes</taxon>
        <taxon>Xylariomycetidae</taxon>
        <taxon>Amphisphaeriales</taxon>
        <taxon>Apiosporaceae</taxon>
        <taxon>Apiospora</taxon>
    </lineage>
</organism>
<evidence type="ECO:0000313" key="1">
    <source>
        <dbReference type="EMBL" id="KAK8050566.1"/>
    </source>
</evidence>
<keyword evidence="2" id="KW-1185">Reference proteome</keyword>
<protein>
    <submittedName>
        <fullName evidence="1">Uncharacterized protein</fullName>
    </submittedName>
</protein>
<dbReference type="Proteomes" id="UP001480595">
    <property type="component" value="Unassembled WGS sequence"/>
</dbReference>
<comment type="caution">
    <text evidence="1">The sequence shown here is derived from an EMBL/GenBank/DDBJ whole genome shotgun (WGS) entry which is preliminary data.</text>
</comment>
<gene>
    <name evidence="1" type="ORF">PG994_012296</name>
</gene>
<dbReference type="EMBL" id="JAQQWL010000011">
    <property type="protein sequence ID" value="KAK8050566.1"/>
    <property type="molecule type" value="Genomic_DNA"/>
</dbReference>
<reference evidence="1 2" key="1">
    <citation type="submission" date="2023-01" db="EMBL/GenBank/DDBJ databases">
        <title>Analysis of 21 Apiospora genomes using comparative genomics revels a genus with tremendous synthesis potential of carbohydrate active enzymes and secondary metabolites.</title>
        <authorList>
            <person name="Sorensen T."/>
        </authorList>
    </citation>
    <scope>NUCLEOTIDE SEQUENCE [LARGE SCALE GENOMIC DNA]</scope>
    <source>
        <strain evidence="1 2">CBS 135458</strain>
    </source>
</reference>
<name>A0ABR1TV93_9PEZI</name>